<protein>
    <submittedName>
        <fullName evidence="3">Uncharacterized protein</fullName>
    </submittedName>
</protein>
<dbReference type="Proteomes" id="UP000444721">
    <property type="component" value="Unassembled WGS sequence"/>
</dbReference>
<name>A0A6A5C0M0_NAEFO</name>
<gene>
    <name evidence="3" type="ORF">FDP41_001743</name>
</gene>
<accession>A0A6A5C0M0</accession>
<evidence type="ECO:0000313" key="3">
    <source>
        <dbReference type="EMBL" id="KAF0979400.1"/>
    </source>
</evidence>
<dbReference type="RefSeq" id="XP_044564113.1">
    <property type="nucleotide sequence ID" value="XM_044704861.1"/>
</dbReference>
<dbReference type="AlphaFoldDB" id="A0A6A5C0M0"/>
<keyword evidence="2" id="KW-0812">Transmembrane</keyword>
<keyword evidence="4" id="KW-1185">Reference proteome</keyword>
<sequence length="150" mass="17361">MPIISSSGNGNTKSDRLNGLYRVSKVISTSTHKDLLKNGYLLAAEPSYRYELLNLKRCYLLKKDDEVERLKNELQTLRTEYDALRLKDNERKKQLHELLLQMADAKAKLRVAMTLDDFISFLQLGFFATLWFSALLLSRNEESHSDPSNY</sequence>
<evidence type="ECO:0000313" key="4">
    <source>
        <dbReference type="Proteomes" id="UP000444721"/>
    </source>
</evidence>
<dbReference type="VEuPathDB" id="AmoebaDB:FDP41_001743"/>
<dbReference type="EMBL" id="VFQX01000027">
    <property type="protein sequence ID" value="KAF0979400.1"/>
    <property type="molecule type" value="Genomic_DNA"/>
</dbReference>
<dbReference type="VEuPathDB" id="AmoebaDB:NfTy_055070"/>
<dbReference type="VEuPathDB" id="AmoebaDB:NF0035790"/>
<reference evidence="3 4" key="1">
    <citation type="journal article" date="2019" name="Sci. Rep.">
        <title>Nanopore sequencing improves the draft genome of the human pathogenic amoeba Naegleria fowleri.</title>
        <authorList>
            <person name="Liechti N."/>
            <person name="Schurch N."/>
            <person name="Bruggmann R."/>
            <person name="Wittwer M."/>
        </authorList>
    </citation>
    <scope>NUCLEOTIDE SEQUENCE [LARGE SCALE GENOMIC DNA]</scope>
    <source>
        <strain evidence="3 4">ATCC 30894</strain>
    </source>
</reference>
<feature type="transmembrane region" description="Helical" evidence="2">
    <location>
        <begin position="118"/>
        <end position="137"/>
    </location>
</feature>
<evidence type="ECO:0000256" key="1">
    <source>
        <dbReference type="SAM" id="Coils"/>
    </source>
</evidence>
<evidence type="ECO:0000256" key="2">
    <source>
        <dbReference type="SAM" id="Phobius"/>
    </source>
</evidence>
<feature type="coiled-coil region" evidence="1">
    <location>
        <begin position="60"/>
        <end position="87"/>
    </location>
</feature>
<keyword evidence="1" id="KW-0175">Coiled coil</keyword>
<keyword evidence="2" id="KW-0472">Membrane</keyword>
<keyword evidence="2" id="KW-1133">Transmembrane helix</keyword>
<organism evidence="3 4">
    <name type="scientific">Naegleria fowleri</name>
    <name type="common">Brain eating amoeba</name>
    <dbReference type="NCBI Taxonomy" id="5763"/>
    <lineage>
        <taxon>Eukaryota</taxon>
        <taxon>Discoba</taxon>
        <taxon>Heterolobosea</taxon>
        <taxon>Tetramitia</taxon>
        <taxon>Eutetramitia</taxon>
        <taxon>Vahlkampfiidae</taxon>
        <taxon>Naegleria</taxon>
    </lineage>
</organism>
<dbReference type="GeneID" id="68108961"/>
<proteinExistence type="predicted"/>
<comment type="caution">
    <text evidence="3">The sequence shown here is derived from an EMBL/GenBank/DDBJ whole genome shotgun (WGS) entry which is preliminary data.</text>
</comment>